<dbReference type="Gene3D" id="2.170.190.11">
    <property type="entry name" value="Molybdopterin biosynthesis moea protein, domain 3"/>
    <property type="match status" value="1"/>
</dbReference>
<comment type="cofactor">
    <cofactor evidence="1 11">
        <name>Mg(2+)</name>
        <dbReference type="ChEBI" id="CHEBI:18420"/>
    </cofactor>
</comment>
<dbReference type="SMART" id="SM00852">
    <property type="entry name" value="MoCF_biosynth"/>
    <property type="match status" value="1"/>
</dbReference>
<dbReference type="InterPro" id="IPR036135">
    <property type="entry name" value="MoeA_linker/N_sf"/>
</dbReference>
<dbReference type="SUPFAM" id="SSF63882">
    <property type="entry name" value="MoeA N-terminal region -like"/>
    <property type="match status" value="1"/>
</dbReference>
<dbReference type="PANTHER" id="PTHR10192">
    <property type="entry name" value="MOLYBDOPTERIN BIOSYNTHESIS PROTEIN"/>
    <property type="match status" value="1"/>
</dbReference>
<evidence type="ECO:0000256" key="1">
    <source>
        <dbReference type="ARBA" id="ARBA00001946"/>
    </source>
</evidence>
<dbReference type="SUPFAM" id="SSF63867">
    <property type="entry name" value="MoeA C-terminal domain-like"/>
    <property type="match status" value="1"/>
</dbReference>
<dbReference type="GO" id="GO:0046872">
    <property type="term" value="F:metal ion binding"/>
    <property type="evidence" value="ECO:0007669"/>
    <property type="project" value="UniProtKB-UniRule"/>
</dbReference>
<dbReference type="AlphaFoldDB" id="A0A841IWW2"/>
<sequence length="393" mass="40277">MSLLPVADAQARLLDMAKALPVEQASLTEAAGRWLAADLVALRDQPWADLSAMDGYAIRFDDMPGPWTLTGESAAGALTPPAVAGGSAVRIFTGAPVPAGADTVIVQEDVAADGATIRLTGDGPAARARHIRSRGSDFHAGATILTAGTRINAGQIALAALAGHAAVPVPVRPRIALLSTGSELAPVGEPPRKGMLPASNAPMLAALLRQLPCFVTNLGIIPDDLAATRDAMEAACGFDIIVTTGGASVGDHDLVRPALEAAGGRIDFWKIRMRPGKPLISGTLGDGLFLGLPGNPVSAFVTARLFLVPLVRHLCGCPEPLPRFTPMPLAAALPAVGGRDDFLRARVVDGAVAPLAQQDSAAVLSLARADALIHRPAGSHPAAAGEPVEVLRL</sequence>
<dbReference type="InterPro" id="IPR036425">
    <property type="entry name" value="MoaB/Mog-like_dom_sf"/>
</dbReference>
<reference evidence="13 14" key="1">
    <citation type="submission" date="2020-08" db="EMBL/GenBank/DDBJ databases">
        <title>Genomic Encyclopedia of Type Strains, Phase IV (KMG-IV): sequencing the most valuable type-strain genomes for metagenomic binning, comparative biology and taxonomic classification.</title>
        <authorList>
            <person name="Goeker M."/>
        </authorList>
    </citation>
    <scope>NUCLEOTIDE SEQUENCE [LARGE SCALE GENOMIC DNA]</scope>
    <source>
        <strain evidence="13 14">DSM 102255</strain>
    </source>
</reference>
<feature type="domain" description="MoaB/Mog" evidence="12">
    <location>
        <begin position="176"/>
        <end position="313"/>
    </location>
</feature>
<dbReference type="CDD" id="cd00887">
    <property type="entry name" value="MoeA"/>
    <property type="match status" value="1"/>
</dbReference>
<dbReference type="Pfam" id="PF03454">
    <property type="entry name" value="MoeA_C"/>
    <property type="match status" value="1"/>
</dbReference>
<dbReference type="PANTHER" id="PTHR10192:SF5">
    <property type="entry name" value="GEPHYRIN"/>
    <property type="match status" value="1"/>
</dbReference>
<keyword evidence="7 11" id="KW-0479">Metal-binding</keyword>
<keyword evidence="5 11" id="KW-0500">Molybdenum</keyword>
<evidence type="ECO:0000256" key="7">
    <source>
        <dbReference type="ARBA" id="ARBA00022723"/>
    </source>
</evidence>
<dbReference type="GO" id="GO:0061599">
    <property type="term" value="F:molybdopterin molybdotransferase activity"/>
    <property type="evidence" value="ECO:0007669"/>
    <property type="project" value="UniProtKB-UniRule"/>
</dbReference>
<keyword evidence="9 11" id="KW-0501">Molybdenum cofactor biosynthesis</keyword>
<evidence type="ECO:0000256" key="4">
    <source>
        <dbReference type="ARBA" id="ARBA00010763"/>
    </source>
</evidence>
<comment type="caution">
    <text evidence="13">The sequence shown here is derived from an EMBL/GenBank/DDBJ whole genome shotgun (WGS) entry which is preliminary data.</text>
</comment>
<protein>
    <recommendedName>
        <fullName evidence="11">Molybdopterin molybdenumtransferase</fullName>
        <ecNumber evidence="11">2.10.1.1</ecNumber>
    </recommendedName>
</protein>
<dbReference type="NCBIfam" id="NF045515">
    <property type="entry name" value="Glp_gephyrin"/>
    <property type="match status" value="1"/>
</dbReference>
<dbReference type="Gene3D" id="3.40.980.10">
    <property type="entry name" value="MoaB/Mog-like domain"/>
    <property type="match status" value="1"/>
</dbReference>
<name>A0A841IWW2_9SPHN</name>
<evidence type="ECO:0000313" key="14">
    <source>
        <dbReference type="Proteomes" id="UP000552700"/>
    </source>
</evidence>
<accession>A0A841IWW2</accession>
<evidence type="ECO:0000256" key="9">
    <source>
        <dbReference type="ARBA" id="ARBA00023150"/>
    </source>
</evidence>
<evidence type="ECO:0000256" key="3">
    <source>
        <dbReference type="ARBA" id="ARBA00005046"/>
    </source>
</evidence>
<dbReference type="GO" id="GO:0005829">
    <property type="term" value="C:cytosol"/>
    <property type="evidence" value="ECO:0007669"/>
    <property type="project" value="TreeGrafter"/>
</dbReference>
<evidence type="ECO:0000256" key="2">
    <source>
        <dbReference type="ARBA" id="ARBA00002901"/>
    </source>
</evidence>
<dbReference type="FunFam" id="3.40.980.10:FF:000004">
    <property type="entry name" value="Molybdopterin molybdenumtransferase"/>
    <property type="match status" value="1"/>
</dbReference>
<dbReference type="InterPro" id="IPR036688">
    <property type="entry name" value="MoeA_C_domain_IV_sf"/>
</dbReference>
<dbReference type="InterPro" id="IPR001453">
    <property type="entry name" value="MoaB/Mog_dom"/>
</dbReference>
<evidence type="ECO:0000256" key="6">
    <source>
        <dbReference type="ARBA" id="ARBA00022679"/>
    </source>
</evidence>
<dbReference type="SUPFAM" id="SSF53218">
    <property type="entry name" value="Molybdenum cofactor biosynthesis proteins"/>
    <property type="match status" value="1"/>
</dbReference>
<comment type="pathway">
    <text evidence="3 11">Cofactor biosynthesis; molybdopterin biosynthesis.</text>
</comment>
<dbReference type="EMBL" id="JACIJP010000001">
    <property type="protein sequence ID" value="MBB6122632.1"/>
    <property type="molecule type" value="Genomic_DNA"/>
</dbReference>
<keyword evidence="6 11" id="KW-0808">Transferase</keyword>
<comment type="similarity">
    <text evidence="4 11">Belongs to the MoeA family.</text>
</comment>
<evidence type="ECO:0000259" key="12">
    <source>
        <dbReference type="SMART" id="SM00852"/>
    </source>
</evidence>
<dbReference type="RefSeq" id="WP_184076935.1">
    <property type="nucleotide sequence ID" value="NZ_JACIJP010000001.1"/>
</dbReference>
<evidence type="ECO:0000256" key="5">
    <source>
        <dbReference type="ARBA" id="ARBA00022505"/>
    </source>
</evidence>
<dbReference type="Pfam" id="PF03453">
    <property type="entry name" value="MoeA_N"/>
    <property type="match status" value="1"/>
</dbReference>
<comment type="catalytic activity">
    <reaction evidence="10">
        <text>adenylyl-molybdopterin + molybdate = Mo-molybdopterin + AMP + H(+)</text>
        <dbReference type="Rhea" id="RHEA:35047"/>
        <dbReference type="ChEBI" id="CHEBI:15378"/>
        <dbReference type="ChEBI" id="CHEBI:36264"/>
        <dbReference type="ChEBI" id="CHEBI:62727"/>
        <dbReference type="ChEBI" id="CHEBI:71302"/>
        <dbReference type="ChEBI" id="CHEBI:456215"/>
        <dbReference type="EC" id="2.10.1.1"/>
    </reaction>
</comment>
<comment type="function">
    <text evidence="2 11">Catalyzes the insertion of molybdate into adenylated molybdopterin with the concomitant release of AMP.</text>
</comment>
<evidence type="ECO:0000256" key="8">
    <source>
        <dbReference type="ARBA" id="ARBA00022842"/>
    </source>
</evidence>
<evidence type="ECO:0000256" key="10">
    <source>
        <dbReference type="ARBA" id="ARBA00047317"/>
    </source>
</evidence>
<dbReference type="Proteomes" id="UP000552700">
    <property type="component" value="Unassembled WGS sequence"/>
</dbReference>
<dbReference type="InterPro" id="IPR038987">
    <property type="entry name" value="MoeA-like"/>
</dbReference>
<organism evidence="13 14">
    <name type="scientific">Sphingobium subterraneum</name>
    <dbReference type="NCBI Taxonomy" id="627688"/>
    <lineage>
        <taxon>Bacteria</taxon>
        <taxon>Pseudomonadati</taxon>
        <taxon>Pseudomonadota</taxon>
        <taxon>Alphaproteobacteria</taxon>
        <taxon>Sphingomonadales</taxon>
        <taxon>Sphingomonadaceae</taxon>
        <taxon>Sphingobium</taxon>
    </lineage>
</organism>
<keyword evidence="8 11" id="KW-0460">Magnesium</keyword>
<dbReference type="GO" id="GO:0006777">
    <property type="term" value="P:Mo-molybdopterin cofactor biosynthetic process"/>
    <property type="evidence" value="ECO:0007669"/>
    <property type="project" value="UniProtKB-UniRule"/>
</dbReference>
<dbReference type="Pfam" id="PF00994">
    <property type="entry name" value="MoCF_biosynth"/>
    <property type="match status" value="1"/>
</dbReference>
<proteinExistence type="inferred from homology"/>
<evidence type="ECO:0000256" key="11">
    <source>
        <dbReference type="RuleBase" id="RU365090"/>
    </source>
</evidence>
<dbReference type="InterPro" id="IPR005110">
    <property type="entry name" value="MoeA_linker/N"/>
</dbReference>
<keyword evidence="14" id="KW-1185">Reference proteome</keyword>
<dbReference type="Gene3D" id="3.90.105.10">
    <property type="entry name" value="Molybdopterin biosynthesis moea protein, domain 2"/>
    <property type="match status" value="1"/>
</dbReference>
<evidence type="ECO:0000313" key="13">
    <source>
        <dbReference type="EMBL" id="MBB6122632.1"/>
    </source>
</evidence>
<dbReference type="EC" id="2.10.1.1" evidence="11"/>
<gene>
    <name evidence="13" type="ORF">FHS92_000339</name>
</gene>
<dbReference type="Gene3D" id="2.40.340.10">
    <property type="entry name" value="MoeA, C-terminal, domain IV"/>
    <property type="match status" value="1"/>
</dbReference>
<dbReference type="InterPro" id="IPR005111">
    <property type="entry name" value="MoeA_C_domain_IV"/>
</dbReference>
<dbReference type="UniPathway" id="UPA00344"/>